<gene>
    <name evidence="1" type="ORF">ABH309_22695</name>
</gene>
<sequence>MISQGLIQVPRFDVAVQLERRVLVEVMPAHLVCPGRRHLSRRVQAFSSGWRPC</sequence>
<organism evidence="1 2">
    <name type="scientific">Chromobacterium piscinae</name>
    <dbReference type="NCBI Taxonomy" id="686831"/>
    <lineage>
        <taxon>Bacteria</taxon>
        <taxon>Pseudomonadati</taxon>
        <taxon>Pseudomonadota</taxon>
        <taxon>Betaproteobacteria</taxon>
        <taxon>Neisseriales</taxon>
        <taxon>Chromobacteriaceae</taxon>
        <taxon>Chromobacterium</taxon>
    </lineage>
</organism>
<name>A0ABV0HB00_9NEIS</name>
<comment type="caution">
    <text evidence="1">The sequence shown here is derived from an EMBL/GenBank/DDBJ whole genome shotgun (WGS) entry which is preliminary data.</text>
</comment>
<evidence type="ECO:0000313" key="1">
    <source>
        <dbReference type="EMBL" id="MEO3957255.1"/>
    </source>
</evidence>
<dbReference type="Proteomes" id="UP001438292">
    <property type="component" value="Unassembled WGS sequence"/>
</dbReference>
<accession>A0ABV0HB00</accession>
<protein>
    <submittedName>
        <fullName evidence="1">Uncharacterized protein</fullName>
    </submittedName>
</protein>
<proteinExistence type="predicted"/>
<reference evidence="1 2" key="1">
    <citation type="submission" date="2024-05" db="EMBL/GenBank/DDBJ databases">
        <authorList>
            <person name="De Oliveira J.P."/>
            <person name="Noriler S.A."/>
            <person name="De Oliveira A.G."/>
            <person name="Sipoli D.S."/>
        </authorList>
    </citation>
    <scope>NUCLEOTIDE SEQUENCE [LARGE SCALE GENOMIC DNA]</scope>
    <source>
        <strain evidence="1 2">LABIM186</strain>
    </source>
</reference>
<keyword evidence="2" id="KW-1185">Reference proteome</keyword>
<dbReference type="RefSeq" id="WP_346196243.1">
    <property type="nucleotide sequence ID" value="NZ_JBDJHV010000035.1"/>
</dbReference>
<dbReference type="EMBL" id="JBDQQU010000307">
    <property type="protein sequence ID" value="MEO3957255.1"/>
    <property type="molecule type" value="Genomic_DNA"/>
</dbReference>
<evidence type="ECO:0000313" key="2">
    <source>
        <dbReference type="Proteomes" id="UP001438292"/>
    </source>
</evidence>